<proteinExistence type="predicted"/>
<reference evidence="1" key="1">
    <citation type="submission" date="2021-11" db="EMBL/GenBank/DDBJ databases">
        <title>Study of the species diversity of bacterial strains isolated from a unique natural object - Shulgan-Tash cave (Bashkiria).</title>
        <authorList>
            <person name="Sazanova A.L."/>
            <person name="Chirak E.R."/>
            <person name="Safronova V.I."/>
        </authorList>
    </citation>
    <scope>NUCLEOTIDE SEQUENCE</scope>
    <source>
        <strain evidence="1">P1</strain>
    </source>
</reference>
<gene>
    <name evidence="1" type="ORF">LP422_06750</name>
</gene>
<dbReference type="EMBL" id="CP087977">
    <property type="protein sequence ID" value="UUZ45703.1"/>
    <property type="molecule type" value="Genomic_DNA"/>
</dbReference>
<dbReference type="Proteomes" id="UP001059663">
    <property type="component" value="Chromosome"/>
</dbReference>
<protein>
    <submittedName>
        <fullName evidence="1">Uncharacterized protein</fullName>
    </submittedName>
</protein>
<evidence type="ECO:0000313" key="1">
    <source>
        <dbReference type="EMBL" id="UUZ45703.1"/>
    </source>
</evidence>
<evidence type="ECO:0000313" key="2">
    <source>
        <dbReference type="Proteomes" id="UP001059663"/>
    </source>
</evidence>
<name>A0AC61U6U9_9MICO</name>
<organism evidence="1 2">
    <name type="scientific">Janibacter limosus</name>
    <dbReference type="NCBI Taxonomy" id="53458"/>
    <lineage>
        <taxon>Bacteria</taxon>
        <taxon>Bacillati</taxon>
        <taxon>Actinomycetota</taxon>
        <taxon>Actinomycetes</taxon>
        <taxon>Micrococcales</taxon>
        <taxon>Intrasporangiaceae</taxon>
        <taxon>Janibacter</taxon>
    </lineage>
</organism>
<accession>A0AC61U6U9</accession>
<sequence length="117" mass="12744">MSDLDLVLVHDGRRTKGESLTAMADRLWYPVWDSGLSLDHSVRSGRECRDIARQDLSAAVGLLDLSLVAGDEELVAGVRATVSHDWRSGARTRLPQFVESVPRAAPPARRAEPAGRA</sequence>